<proteinExistence type="predicted"/>
<reference evidence="1 2" key="1">
    <citation type="journal article" date="2020" name="Microb. Genom.">
        <title>Genetic diversity of clinical and environmental Mucorales isolates obtained from an investigation of mucormycosis cases among solid organ transplant recipients.</title>
        <authorList>
            <person name="Nguyen M.H."/>
            <person name="Kaul D."/>
            <person name="Muto C."/>
            <person name="Cheng S.J."/>
            <person name="Richter R.A."/>
            <person name="Bruno V.M."/>
            <person name="Liu G."/>
            <person name="Beyhan S."/>
            <person name="Sundermann A.J."/>
            <person name="Mounaud S."/>
            <person name="Pasculle A.W."/>
            <person name="Nierman W.C."/>
            <person name="Driscoll E."/>
            <person name="Cumbie R."/>
            <person name="Clancy C.J."/>
            <person name="Dupont C.L."/>
        </authorList>
    </citation>
    <scope>NUCLEOTIDE SEQUENCE [LARGE SCALE GENOMIC DNA]</scope>
    <source>
        <strain evidence="1 2">GL24</strain>
    </source>
</reference>
<dbReference type="EMBL" id="JAANIU010009605">
    <property type="protein sequence ID" value="KAG1532884.1"/>
    <property type="molecule type" value="Genomic_DNA"/>
</dbReference>
<sequence length="177" mass="19822">MQALIDSLRLCGGMLVAMPTAIPAEPLTSSFLVDVRHQLMRQARHARLGVSHRRGGVAVDRTEVTLAIDQHVTQRERLCQAHQRVVHRLIAMRVVLTDDVTDDTRRLEVGLVAARVQLVHREQHATMHRLEAVARIRERAAHDHAHGVIEVALAHLVFQVDLDDFLGGFCHSGSVVW</sequence>
<accession>A0A9P7C2W0</accession>
<evidence type="ECO:0000313" key="1">
    <source>
        <dbReference type="EMBL" id="KAG1532884.1"/>
    </source>
</evidence>
<organism evidence="1 2">
    <name type="scientific">Rhizopus delemar</name>
    <dbReference type="NCBI Taxonomy" id="936053"/>
    <lineage>
        <taxon>Eukaryota</taxon>
        <taxon>Fungi</taxon>
        <taxon>Fungi incertae sedis</taxon>
        <taxon>Mucoromycota</taxon>
        <taxon>Mucoromycotina</taxon>
        <taxon>Mucoromycetes</taxon>
        <taxon>Mucorales</taxon>
        <taxon>Mucorineae</taxon>
        <taxon>Rhizopodaceae</taxon>
        <taxon>Rhizopus</taxon>
    </lineage>
</organism>
<gene>
    <name evidence="1" type="ORF">G6F50_016059</name>
</gene>
<comment type="caution">
    <text evidence="1">The sequence shown here is derived from an EMBL/GenBank/DDBJ whole genome shotgun (WGS) entry which is preliminary data.</text>
</comment>
<keyword evidence="2" id="KW-1185">Reference proteome</keyword>
<dbReference type="AlphaFoldDB" id="A0A9P7C2W0"/>
<protein>
    <submittedName>
        <fullName evidence="1">Uncharacterized protein</fullName>
    </submittedName>
</protein>
<evidence type="ECO:0000313" key="2">
    <source>
        <dbReference type="Proteomes" id="UP000740926"/>
    </source>
</evidence>
<dbReference type="Proteomes" id="UP000740926">
    <property type="component" value="Unassembled WGS sequence"/>
</dbReference>
<name>A0A9P7C2W0_9FUNG</name>